<dbReference type="OrthoDB" id="9782004at2"/>
<keyword evidence="6 8" id="KW-1133">Transmembrane helix</keyword>
<evidence type="ECO:0000256" key="5">
    <source>
        <dbReference type="ARBA" id="ARBA00022692"/>
    </source>
</evidence>
<protein>
    <recommendedName>
        <fullName evidence="9">ABC transmembrane type-1 domain-containing protein</fullName>
    </recommendedName>
</protein>
<dbReference type="PANTHER" id="PTHR43357">
    <property type="entry name" value="INNER MEMBRANE ABC TRANSPORTER PERMEASE PROTEIN YDCV"/>
    <property type="match status" value="1"/>
</dbReference>
<keyword evidence="3" id="KW-1003">Cell membrane</keyword>
<proteinExistence type="inferred from homology"/>
<evidence type="ECO:0000256" key="1">
    <source>
        <dbReference type="ARBA" id="ARBA00004429"/>
    </source>
</evidence>
<keyword evidence="7 8" id="KW-0472">Membrane</keyword>
<dbReference type="Pfam" id="PF00528">
    <property type="entry name" value="BPD_transp_1"/>
    <property type="match status" value="1"/>
</dbReference>
<dbReference type="PATRIC" id="fig|883113.3.peg.273"/>
<evidence type="ECO:0000313" key="10">
    <source>
        <dbReference type="EMBL" id="EHR38185.1"/>
    </source>
</evidence>
<feature type="transmembrane region" description="Helical" evidence="8">
    <location>
        <begin position="59"/>
        <end position="85"/>
    </location>
</feature>
<dbReference type="eggNOG" id="COG1177">
    <property type="taxonomic scope" value="Bacteria"/>
</dbReference>
<evidence type="ECO:0000256" key="2">
    <source>
        <dbReference type="ARBA" id="ARBA00022448"/>
    </source>
</evidence>
<keyword evidence="11" id="KW-1185">Reference proteome</keyword>
<feature type="transmembrane region" description="Helical" evidence="8">
    <location>
        <begin position="127"/>
        <end position="150"/>
    </location>
</feature>
<keyword evidence="2 8" id="KW-0813">Transport</keyword>
<feature type="transmembrane region" description="Helical" evidence="8">
    <location>
        <begin position="233"/>
        <end position="254"/>
    </location>
</feature>
<dbReference type="RefSeq" id="WP_006308160.1">
    <property type="nucleotide sequence ID" value="NZ_JH601133.1"/>
</dbReference>
<dbReference type="PANTHER" id="PTHR43357:SF4">
    <property type="entry name" value="INNER MEMBRANE ABC TRANSPORTER PERMEASE PROTEIN YDCV"/>
    <property type="match status" value="1"/>
</dbReference>
<feature type="domain" description="ABC transmembrane type-1" evidence="9">
    <location>
        <begin position="59"/>
        <end position="247"/>
    </location>
</feature>
<sequence>MKAKWLNGIMGLIIFAPILLMGVWAVTARWPWPDLWPESFSLRGLQEIWRQGGRLGHSIFTSILVSLVTAFLATAFSLASARALLDASGFLTRLIRMTLSLPFLIPVTVLATGIHQKMIQWGLSNSVTGIILVHLIYSLPYSAYLIHDAYQAIGVRLEEQAWLLGANRWQAFMKVSLPQLIPVLFTSFSMAYIVSFSQYFLTLMIGGGQVQTLSILIFPYLQANDRTIASNYSLLFLVITLVVLAVFQLAIKIYQRHYQTVKYY</sequence>
<accession>H3NHD0</accession>
<feature type="transmembrane region" description="Helical" evidence="8">
    <location>
        <begin position="97"/>
        <end position="115"/>
    </location>
</feature>
<dbReference type="SUPFAM" id="SSF161098">
    <property type="entry name" value="MetI-like"/>
    <property type="match status" value="1"/>
</dbReference>
<feature type="transmembrane region" description="Helical" evidence="8">
    <location>
        <begin position="12"/>
        <end position="32"/>
    </location>
</feature>
<keyword evidence="4" id="KW-0997">Cell inner membrane</keyword>
<dbReference type="GO" id="GO:0055085">
    <property type="term" value="P:transmembrane transport"/>
    <property type="evidence" value="ECO:0007669"/>
    <property type="project" value="InterPro"/>
</dbReference>
<keyword evidence="5 8" id="KW-0812">Transmembrane</keyword>
<dbReference type="STRING" id="883113.HMPREF9708_00269"/>
<dbReference type="CDD" id="cd06261">
    <property type="entry name" value="TM_PBP2"/>
    <property type="match status" value="1"/>
</dbReference>
<evidence type="ECO:0000256" key="7">
    <source>
        <dbReference type="ARBA" id="ARBA00023136"/>
    </source>
</evidence>
<feature type="transmembrane region" description="Helical" evidence="8">
    <location>
        <begin position="171"/>
        <end position="193"/>
    </location>
</feature>
<dbReference type="HOGENOM" id="CLU_016047_3_1_9"/>
<dbReference type="EMBL" id="AGEG01000002">
    <property type="protein sequence ID" value="EHR38185.1"/>
    <property type="molecule type" value="Genomic_DNA"/>
</dbReference>
<organism evidence="10 11">
    <name type="scientific">Facklamia languida CCUG 37842</name>
    <dbReference type="NCBI Taxonomy" id="883113"/>
    <lineage>
        <taxon>Bacteria</taxon>
        <taxon>Bacillati</taxon>
        <taxon>Bacillota</taxon>
        <taxon>Bacilli</taxon>
        <taxon>Lactobacillales</taxon>
        <taxon>Aerococcaceae</taxon>
        <taxon>Facklamia</taxon>
    </lineage>
</organism>
<comment type="caution">
    <text evidence="10">The sequence shown here is derived from an EMBL/GenBank/DDBJ whole genome shotgun (WGS) entry which is preliminary data.</text>
</comment>
<evidence type="ECO:0000256" key="3">
    <source>
        <dbReference type="ARBA" id="ARBA00022475"/>
    </source>
</evidence>
<comment type="subcellular location">
    <subcellularLocation>
        <location evidence="1">Cell inner membrane</location>
        <topology evidence="1">Multi-pass membrane protein</topology>
    </subcellularLocation>
    <subcellularLocation>
        <location evidence="8">Cell membrane</location>
        <topology evidence="8">Multi-pass membrane protein</topology>
    </subcellularLocation>
</comment>
<evidence type="ECO:0000313" key="11">
    <source>
        <dbReference type="Proteomes" id="UP000006190"/>
    </source>
</evidence>
<dbReference type="Gene3D" id="1.10.3720.10">
    <property type="entry name" value="MetI-like"/>
    <property type="match status" value="1"/>
</dbReference>
<comment type="similarity">
    <text evidence="8">Belongs to the binding-protein-dependent transport system permease family.</text>
</comment>
<dbReference type="InterPro" id="IPR035906">
    <property type="entry name" value="MetI-like_sf"/>
</dbReference>
<evidence type="ECO:0000256" key="6">
    <source>
        <dbReference type="ARBA" id="ARBA00022989"/>
    </source>
</evidence>
<reference evidence="10 11" key="1">
    <citation type="submission" date="2012-01" db="EMBL/GenBank/DDBJ databases">
        <title>The Genome Sequence of Facklamia languida CCUG 37842.</title>
        <authorList>
            <consortium name="The Broad Institute Genome Sequencing Platform"/>
            <person name="Earl A."/>
            <person name="Ward D."/>
            <person name="Feldgarden M."/>
            <person name="Gevers D."/>
            <person name="Huys G."/>
            <person name="Young S.K."/>
            <person name="Zeng Q."/>
            <person name="Gargeya S."/>
            <person name="Fitzgerald M."/>
            <person name="Haas B."/>
            <person name="Abouelleil A."/>
            <person name="Alvarado L."/>
            <person name="Arachchi H.M."/>
            <person name="Berlin A."/>
            <person name="Chapman S.B."/>
            <person name="Gearin G."/>
            <person name="Goldberg J."/>
            <person name="Griggs A."/>
            <person name="Gujja S."/>
            <person name="Hansen M."/>
            <person name="Heiman D."/>
            <person name="Howarth C."/>
            <person name="Larimer J."/>
            <person name="Lui A."/>
            <person name="MacDonald P.J.P."/>
            <person name="McCowen C."/>
            <person name="Montmayeur A."/>
            <person name="Murphy C."/>
            <person name="Neiman D."/>
            <person name="Pearson M."/>
            <person name="Priest M."/>
            <person name="Roberts A."/>
            <person name="Saif S."/>
            <person name="Shea T."/>
            <person name="Sisk P."/>
            <person name="Stolte C."/>
            <person name="Sykes S."/>
            <person name="Wortman J."/>
            <person name="Nusbaum C."/>
            <person name="Birren B."/>
        </authorList>
    </citation>
    <scope>NUCLEOTIDE SEQUENCE [LARGE SCALE GENOMIC DNA]</scope>
    <source>
        <strain evidence="10 11">CCUG 37842</strain>
    </source>
</reference>
<evidence type="ECO:0000259" key="9">
    <source>
        <dbReference type="PROSITE" id="PS50928"/>
    </source>
</evidence>
<dbReference type="PROSITE" id="PS50928">
    <property type="entry name" value="ABC_TM1"/>
    <property type="match status" value="1"/>
</dbReference>
<gene>
    <name evidence="10" type="ORF">HMPREF9708_00269</name>
</gene>
<evidence type="ECO:0000256" key="8">
    <source>
        <dbReference type="RuleBase" id="RU363032"/>
    </source>
</evidence>
<evidence type="ECO:0000256" key="4">
    <source>
        <dbReference type="ARBA" id="ARBA00022519"/>
    </source>
</evidence>
<dbReference type="AlphaFoldDB" id="H3NHD0"/>
<dbReference type="InterPro" id="IPR000515">
    <property type="entry name" value="MetI-like"/>
</dbReference>
<name>H3NHD0_9LACT</name>
<feature type="transmembrane region" description="Helical" evidence="8">
    <location>
        <begin position="199"/>
        <end position="221"/>
    </location>
</feature>
<dbReference type="GO" id="GO:0005886">
    <property type="term" value="C:plasma membrane"/>
    <property type="evidence" value="ECO:0007669"/>
    <property type="project" value="UniProtKB-SubCell"/>
</dbReference>
<dbReference type="Proteomes" id="UP000006190">
    <property type="component" value="Unassembled WGS sequence"/>
</dbReference>